<organism evidence="2 3">
    <name type="scientific">Pseudoduganella dura</name>
    <dbReference type="NCBI Taxonomy" id="321982"/>
    <lineage>
        <taxon>Bacteria</taxon>
        <taxon>Pseudomonadati</taxon>
        <taxon>Pseudomonadota</taxon>
        <taxon>Betaproteobacteria</taxon>
        <taxon>Burkholderiales</taxon>
        <taxon>Oxalobacteraceae</taxon>
        <taxon>Telluria group</taxon>
        <taxon>Pseudoduganella</taxon>
    </lineage>
</organism>
<comment type="caution">
    <text evidence="2">The sequence shown here is derived from an EMBL/GenBank/DDBJ whole genome shotgun (WGS) entry which is preliminary data.</text>
</comment>
<dbReference type="OrthoDB" id="8758950at2"/>
<accession>A0A6I3XGF6</accession>
<feature type="signal peptide" evidence="1">
    <location>
        <begin position="1"/>
        <end position="24"/>
    </location>
</feature>
<dbReference type="RefSeq" id="WP_155709381.1">
    <property type="nucleotide sequence ID" value="NZ_BMWU01000001.1"/>
</dbReference>
<evidence type="ECO:0000313" key="2">
    <source>
        <dbReference type="EMBL" id="MUI13610.1"/>
    </source>
</evidence>
<evidence type="ECO:0000313" key="3">
    <source>
        <dbReference type="Proteomes" id="UP000431684"/>
    </source>
</evidence>
<evidence type="ECO:0008006" key="4">
    <source>
        <dbReference type="Google" id="ProtNLM"/>
    </source>
</evidence>
<dbReference type="AlphaFoldDB" id="A0A6I3XGF6"/>
<name>A0A6I3XGF6_9BURK</name>
<dbReference type="Proteomes" id="UP000431684">
    <property type="component" value="Unassembled WGS sequence"/>
</dbReference>
<protein>
    <recommendedName>
        <fullName evidence="4">DUF4142 domain-containing protein</fullName>
    </recommendedName>
</protein>
<proteinExistence type="predicted"/>
<evidence type="ECO:0000256" key="1">
    <source>
        <dbReference type="SAM" id="SignalP"/>
    </source>
</evidence>
<keyword evidence="1" id="KW-0732">Signal</keyword>
<keyword evidence="3" id="KW-1185">Reference proteome</keyword>
<gene>
    <name evidence="2" type="ORF">GJV26_14230</name>
</gene>
<reference evidence="2 3" key="1">
    <citation type="submission" date="2019-11" db="EMBL/GenBank/DDBJ databases">
        <title>Draft Genome Sequences of Six Type Strains of the Genus Massilia.</title>
        <authorList>
            <person name="Miess H."/>
            <person name="Frediansyah A."/>
            <person name="Goeker M."/>
            <person name="Gross H."/>
        </authorList>
    </citation>
    <scope>NUCLEOTIDE SEQUENCE [LARGE SCALE GENOMIC DNA]</scope>
    <source>
        <strain evidence="2 3">DSM 17513</strain>
    </source>
</reference>
<sequence length="144" mass="15354">MKLTHTFAAALLAAGICCAVPAMAAASPDHYLLTQGVMNRMKAAEPDLVAVGHRQGNDDDGTAGDNPTVEGLVRTIEADKTARAALAKQGLTSRDYALASFAMLHAGFYVMMEDSLDRKEAAELLATFTQEQKANIALVRTMKK</sequence>
<dbReference type="EMBL" id="WNWM01000002">
    <property type="protein sequence ID" value="MUI13610.1"/>
    <property type="molecule type" value="Genomic_DNA"/>
</dbReference>
<feature type="chain" id="PRO_5026266607" description="DUF4142 domain-containing protein" evidence="1">
    <location>
        <begin position="25"/>
        <end position="144"/>
    </location>
</feature>